<feature type="region of interest" description="Disordered" evidence="1">
    <location>
        <begin position="1"/>
        <end position="38"/>
    </location>
</feature>
<reference evidence="2" key="2">
    <citation type="journal article" date="2022" name="Microbiol. Resour. Announc.">
        <title>Metagenome Sequencing to Explore Phylogenomics of Terrestrial Cyanobacteria.</title>
        <authorList>
            <person name="Ward R.D."/>
            <person name="Stajich J.E."/>
            <person name="Johansen J.R."/>
            <person name="Huntemann M."/>
            <person name="Clum A."/>
            <person name="Foster B."/>
            <person name="Foster B."/>
            <person name="Roux S."/>
            <person name="Palaniappan K."/>
            <person name="Varghese N."/>
            <person name="Mukherjee S."/>
            <person name="Reddy T.B.K."/>
            <person name="Daum C."/>
            <person name="Copeland A."/>
            <person name="Chen I.A."/>
            <person name="Ivanova N.N."/>
            <person name="Kyrpides N.C."/>
            <person name="Shapiro N."/>
            <person name="Eloe-Fadrosh E.A."/>
            <person name="Pietrasiak N."/>
        </authorList>
    </citation>
    <scope>NUCLEOTIDE SEQUENCE</scope>
    <source>
        <strain evidence="2">GSE-NOS-MK-12-04C</strain>
    </source>
</reference>
<comment type="caution">
    <text evidence="2">The sequence shown here is derived from an EMBL/GenBank/DDBJ whole genome shotgun (WGS) entry which is preliminary data.</text>
</comment>
<protein>
    <submittedName>
        <fullName evidence="2">Uncharacterized protein</fullName>
    </submittedName>
</protein>
<evidence type="ECO:0000256" key="1">
    <source>
        <dbReference type="SAM" id="MobiDB-lite"/>
    </source>
</evidence>
<organism evidence="2 3">
    <name type="scientific">Cyanomargarita calcarea GSE-NOS-MK-12-04C</name>
    <dbReference type="NCBI Taxonomy" id="2839659"/>
    <lineage>
        <taxon>Bacteria</taxon>
        <taxon>Bacillati</taxon>
        <taxon>Cyanobacteriota</taxon>
        <taxon>Cyanophyceae</taxon>
        <taxon>Nostocales</taxon>
        <taxon>Cyanomargaritaceae</taxon>
        <taxon>Cyanomargarita</taxon>
    </lineage>
</organism>
<proteinExistence type="predicted"/>
<reference evidence="2" key="1">
    <citation type="submission" date="2021-05" db="EMBL/GenBank/DDBJ databases">
        <authorList>
            <person name="Pietrasiak N."/>
            <person name="Ward R."/>
            <person name="Stajich J.E."/>
            <person name="Kurbessoian T."/>
        </authorList>
    </citation>
    <scope>NUCLEOTIDE SEQUENCE</scope>
    <source>
        <strain evidence="2">GSE-NOS-MK-12-04C</strain>
    </source>
</reference>
<gene>
    <name evidence="2" type="ORF">KME60_29205</name>
</gene>
<accession>A0A951QSM7</accession>
<dbReference type="Proteomes" id="UP000729701">
    <property type="component" value="Unassembled WGS sequence"/>
</dbReference>
<dbReference type="AlphaFoldDB" id="A0A951QSM7"/>
<evidence type="ECO:0000313" key="3">
    <source>
        <dbReference type="Proteomes" id="UP000729701"/>
    </source>
</evidence>
<dbReference type="EMBL" id="JAHHGZ010000044">
    <property type="protein sequence ID" value="MBW4671390.1"/>
    <property type="molecule type" value="Genomic_DNA"/>
</dbReference>
<evidence type="ECO:0000313" key="2">
    <source>
        <dbReference type="EMBL" id="MBW4671390.1"/>
    </source>
</evidence>
<name>A0A951QSM7_9CYAN</name>
<sequence length="69" mass="7977">MKEEGRRKKEVLRWGLEPQFKTSDPENGRGINKNSEDKKCKTETRWFPKCLGLKNISDKPPKSTNSGEL</sequence>